<gene>
    <name evidence="2" type="ORF">HLH28_07655</name>
</gene>
<evidence type="ECO:0000313" key="3">
    <source>
        <dbReference type="Proteomes" id="UP000578030"/>
    </source>
</evidence>
<evidence type="ECO:0000313" key="2">
    <source>
        <dbReference type="EMBL" id="MBB2201455.1"/>
    </source>
</evidence>
<organism evidence="2 3">
    <name type="scientific">Gluconacetobacter tumulisoli</name>
    <dbReference type="NCBI Taxonomy" id="1286189"/>
    <lineage>
        <taxon>Bacteria</taxon>
        <taxon>Pseudomonadati</taxon>
        <taxon>Pseudomonadota</taxon>
        <taxon>Alphaproteobacteria</taxon>
        <taxon>Acetobacterales</taxon>
        <taxon>Acetobacteraceae</taxon>
        <taxon>Gluconacetobacter</taxon>
    </lineage>
</organism>
<sequence>MNEQAIHDISARAGRDAAFLPEGARGKALAIAVTMAGLALLTSLVAPFVKLYRDDAATIADQRAMVAHVEALAARIPTLREQYAQALAIHRQGETTLSGRNDAEAGAELAQKLHALASTHRIVIASDETLPPARDGHFRRIGLRVALVGRWDDFVRFLDDFDHTTPHILVDELEIRPGHDATLSDPAERSGGTAAPTPLVISSTLTLVGFRPAPLSPDRPGHDSSTPS</sequence>
<dbReference type="NCBIfam" id="NF040576">
    <property type="entry name" value="T2SS_GspM_XpsM"/>
    <property type="match status" value="1"/>
</dbReference>
<keyword evidence="3" id="KW-1185">Reference proteome</keyword>
<dbReference type="AlphaFoldDB" id="A0A7W4K6T7"/>
<dbReference type="InterPro" id="IPR034756">
    <property type="entry name" value="T2SSM_b"/>
</dbReference>
<keyword evidence="1" id="KW-0472">Membrane</keyword>
<evidence type="ECO:0000256" key="1">
    <source>
        <dbReference type="SAM" id="Phobius"/>
    </source>
</evidence>
<keyword evidence="1" id="KW-1133">Transmembrane helix</keyword>
<dbReference type="RefSeq" id="WP_182957032.1">
    <property type="nucleotide sequence ID" value="NZ_JABEQM010000005.1"/>
</dbReference>
<evidence type="ECO:0008006" key="4">
    <source>
        <dbReference type="Google" id="ProtNLM"/>
    </source>
</evidence>
<keyword evidence="1" id="KW-0812">Transmembrane</keyword>
<accession>A0A7W4K6T7</accession>
<feature type="transmembrane region" description="Helical" evidence="1">
    <location>
        <begin position="28"/>
        <end position="49"/>
    </location>
</feature>
<comment type="caution">
    <text evidence="2">The sequence shown here is derived from an EMBL/GenBank/DDBJ whole genome shotgun (WGS) entry which is preliminary data.</text>
</comment>
<proteinExistence type="predicted"/>
<name>A0A7W4K6T7_9PROT</name>
<dbReference type="EMBL" id="JABEQM010000005">
    <property type="protein sequence ID" value="MBB2201455.1"/>
    <property type="molecule type" value="Genomic_DNA"/>
</dbReference>
<dbReference type="Pfam" id="PF10741">
    <property type="entry name" value="T2SSM_b"/>
    <property type="match status" value="1"/>
</dbReference>
<reference evidence="2 3" key="1">
    <citation type="submission" date="2020-04" db="EMBL/GenBank/DDBJ databases">
        <title>Description of novel Gluconacetobacter.</title>
        <authorList>
            <person name="Sombolestani A."/>
        </authorList>
    </citation>
    <scope>NUCLEOTIDE SEQUENCE [LARGE SCALE GENOMIC DNA]</scope>
    <source>
        <strain evidence="2 3">LMG 27802</strain>
    </source>
</reference>
<protein>
    <recommendedName>
        <fullName evidence="4">General secretion pathway protein M</fullName>
    </recommendedName>
</protein>
<dbReference type="Proteomes" id="UP000578030">
    <property type="component" value="Unassembled WGS sequence"/>
</dbReference>